<dbReference type="EMBL" id="BQKM01000010">
    <property type="protein sequence ID" value="GJN54281.1"/>
    <property type="molecule type" value="Genomic_DNA"/>
</dbReference>
<keyword evidence="7 10" id="KW-0067">ATP-binding</keyword>
<keyword evidence="4 10" id="KW-0808">Transferase</keyword>
<keyword evidence="12" id="KW-0479">Metal-binding</keyword>
<dbReference type="CDD" id="cd05150">
    <property type="entry name" value="APH"/>
    <property type="match status" value="1"/>
</dbReference>
<feature type="active site" description="Proton acceptor" evidence="11">
    <location>
        <position position="185"/>
    </location>
</feature>
<dbReference type="PANTHER" id="PTHR21310">
    <property type="entry name" value="AMINOGLYCOSIDE PHOSPHOTRANSFERASE-RELATED-RELATED"/>
    <property type="match status" value="1"/>
</dbReference>
<dbReference type="SUPFAM" id="SSF56112">
    <property type="entry name" value="Protein kinase-like (PK-like)"/>
    <property type="match status" value="1"/>
</dbReference>
<dbReference type="InterPro" id="IPR011009">
    <property type="entry name" value="Kinase-like_dom_sf"/>
</dbReference>
<feature type="domain" description="Aminoglycoside phosphotransferase" evidence="13">
    <location>
        <begin position="40"/>
        <end position="249"/>
    </location>
</feature>
<dbReference type="Gene3D" id="3.90.1200.10">
    <property type="match status" value="1"/>
</dbReference>
<evidence type="ECO:0000256" key="9">
    <source>
        <dbReference type="ARBA" id="ARBA00048925"/>
    </source>
</evidence>
<dbReference type="Pfam" id="PF01636">
    <property type="entry name" value="APH"/>
    <property type="match status" value="1"/>
</dbReference>
<comment type="similarity">
    <text evidence="1 10">Belongs to the aminoglycoside phosphotransferase family.</text>
</comment>
<evidence type="ECO:0000256" key="11">
    <source>
        <dbReference type="PIRSR" id="PIRSR000706-1"/>
    </source>
</evidence>
<keyword evidence="6 10" id="KW-0418">Kinase</keyword>
<dbReference type="EC" id="2.7.1.95" evidence="2"/>
<proteinExistence type="inferred from homology"/>
<evidence type="ECO:0000313" key="17">
    <source>
        <dbReference type="Proteomes" id="UP001054892"/>
    </source>
</evidence>
<dbReference type="Proteomes" id="UP001054892">
    <property type="component" value="Unassembled WGS sequence"/>
</dbReference>
<comment type="catalytic activity">
    <reaction evidence="9">
        <text>kanamycin A + ATP = kanamycin 3'-phosphate + ADP + H(+)</text>
        <dbReference type="Rhea" id="RHEA:24256"/>
        <dbReference type="ChEBI" id="CHEBI:15378"/>
        <dbReference type="ChEBI" id="CHEBI:30616"/>
        <dbReference type="ChEBI" id="CHEBI:57909"/>
        <dbReference type="ChEBI" id="CHEBI:58214"/>
        <dbReference type="ChEBI" id="CHEBI:456216"/>
        <dbReference type="EC" id="2.7.1.95"/>
    </reaction>
</comment>
<name>A0A6J4E732_9PSED</name>
<feature type="binding site" evidence="12">
    <location>
        <position position="190"/>
    </location>
    <ligand>
        <name>Mg(2+)</name>
        <dbReference type="ChEBI" id="CHEBI:18420"/>
    </ligand>
</feature>
<dbReference type="InterPro" id="IPR024165">
    <property type="entry name" value="Kan/Strep_kinase"/>
</dbReference>
<dbReference type="PIRSF" id="PIRSF000706">
    <property type="entry name" value="Kanamycin_kin"/>
    <property type="match status" value="1"/>
</dbReference>
<evidence type="ECO:0000256" key="2">
    <source>
        <dbReference type="ARBA" id="ARBA00012193"/>
    </source>
</evidence>
<gene>
    <name evidence="14" type="primary">aphA_1</name>
    <name evidence="14" type="ORF">TUM18999_33300</name>
    <name evidence="15" type="ORF">TUM20286_40330</name>
</gene>
<evidence type="ECO:0000313" key="14">
    <source>
        <dbReference type="EMBL" id="BCG25139.1"/>
    </source>
</evidence>
<accession>A0A6J4E732</accession>
<dbReference type="RefSeq" id="WP_173178107.1">
    <property type="nucleotide sequence ID" value="NZ_AP023189.1"/>
</dbReference>
<evidence type="ECO:0000256" key="8">
    <source>
        <dbReference type="ARBA" id="ARBA00023251"/>
    </source>
</evidence>
<evidence type="ECO:0000256" key="5">
    <source>
        <dbReference type="ARBA" id="ARBA00022741"/>
    </source>
</evidence>
<dbReference type="GO" id="GO:0005524">
    <property type="term" value="F:ATP binding"/>
    <property type="evidence" value="ECO:0007669"/>
    <property type="project" value="UniProtKB-KW"/>
</dbReference>
<evidence type="ECO:0000259" key="13">
    <source>
        <dbReference type="Pfam" id="PF01636"/>
    </source>
</evidence>
<keyword evidence="17" id="KW-1185">Reference proteome</keyword>
<dbReference type="Gene3D" id="3.30.200.20">
    <property type="entry name" value="Phosphorylase Kinase, domain 1"/>
    <property type="match status" value="1"/>
</dbReference>
<dbReference type="InterPro" id="IPR002575">
    <property type="entry name" value="Aminoglycoside_PTrfase"/>
</dbReference>
<evidence type="ECO:0000256" key="12">
    <source>
        <dbReference type="PIRSR" id="PIRSR000706-2"/>
    </source>
</evidence>
<dbReference type="GO" id="GO:0046677">
    <property type="term" value="P:response to antibiotic"/>
    <property type="evidence" value="ECO:0007669"/>
    <property type="project" value="UniProtKB-KW"/>
</dbReference>
<dbReference type="NCBIfam" id="NF033068">
    <property type="entry name" value="APH_3p"/>
    <property type="match status" value="1"/>
</dbReference>
<dbReference type="PANTHER" id="PTHR21310:SF41">
    <property type="entry name" value="3'-PHOSPHOTRANSFERASE, PUTATIVE-RELATED"/>
    <property type="match status" value="1"/>
</dbReference>
<evidence type="ECO:0000313" key="15">
    <source>
        <dbReference type="EMBL" id="GJN54281.1"/>
    </source>
</evidence>
<evidence type="ECO:0000256" key="4">
    <source>
        <dbReference type="ARBA" id="ARBA00022679"/>
    </source>
</evidence>
<reference evidence="14 16" key="1">
    <citation type="submission" date="2020-05" db="EMBL/GenBank/DDBJ databases">
        <title>Characterization of novel class B3 metallo-beta-lactamase from novel Pseudomonas species.</title>
        <authorList>
            <person name="Yamada K."/>
            <person name="Aoki K."/>
            <person name="Ishii Y."/>
        </authorList>
    </citation>
    <scope>NUCLEOTIDE SEQUENCE [LARGE SCALE GENOMIC DNA]</scope>
    <source>
        <strain evidence="14 16">TUM18999</strain>
        <strain evidence="15 17">TUM20286</strain>
    </source>
</reference>
<evidence type="ECO:0000256" key="3">
    <source>
        <dbReference type="ARBA" id="ARBA00017903"/>
    </source>
</evidence>
<dbReference type="GO" id="GO:0008910">
    <property type="term" value="F:kanamycin kinase activity"/>
    <property type="evidence" value="ECO:0007669"/>
    <property type="project" value="UniProtKB-EC"/>
</dbReference>
<dbReference type="GO" id="GO:0046872">
    <property type="term" value="F:metal ion binding"/>
    <property type="evidence" value="ECO:0007669"/>
    <property type="project" value="UniProtKB-KW"/>
</dbReference>
<keyword evidence="8 10" id="KW-0046">Antibiotic resistance</keyword>
<sequence>MPFVLPQSIARFIDGAPLTRDCVGESPCEVHAFERGNDRFFLKASAAIYAPTTYSVMREASVLQWLDGKLQVPEVVACAAGEGHEFMITRAVPGRPLAELMEDEPSVYQAFAEALRLLQAVPVDGCPFDSSAAVRLHELKYLVDQGLIADDWDPDTWPELPTPQALIAHLHASVPTEDRVFSHGDLCDANLFIDARERLHFIDLGRGGLADRWLDIAFAHRNIAEELSPATADRFIARMGIPDQPARRLFFEQLDEMF</sequence>
<dbReference type="InterPro" id="IPR051678">
    <property type="entry name" value="AGP_Transferase"/>
</dbReference>
<evidence type="ECO:0000256" key="6">
    <source>
        <dbReference type="ARBA" id="ARBA00022777"/>
    </source>
</evidence>
<protein>
    <recommendedName>
        <fullName evidence="3">Aminoglycoside 3'-phosphotransferase</fullName>
        <ecNumber evidence="2">2.7.1.95</ecNumber>
    </recommendedName>
</protein>
<evidence type="ECO:0000256" key="7">
    <source>
        <dbReference type="ARBA" id="ARBA00022840"/>
    </source>
</evidence>
<organism evidence="14 16">
    <name type="scientific">Pseudomonas tohonis</name>
    <dbReference type="NCBI Taxonomy" id="2725477"/>
    <lineage>
        <taxon>Bacteria</taxon>
        <taxon>Pseudomonadati</taxon>
        <taxon>Pseudomonadota</taxon>
        <taxon>Gammaproteobacteria</taxon>
        <taxon>Pseudomonadales</taxon>
        <taxon>Pseudomonadaceae</taxon>
        <taxon>Pseudomonas</taxon>
    </lineage>
</organism>
<evidence type="ECO:0000256" key="1">
    <source>
        <dbReference type="ARBA" id="ARBA00006219"/>
    </source>
</evidence>
<evidence type="ECO:0000256" key="10">
    <source>
        <dbReference type="PIRNR" id="PIRNR000706"/>
    </source>
</evidence>
<dbReference type="AlphaFoldDB" id="A0A6J4E732"/>
<dbReference type="KEGG" id="ptw:TUM18999_33300"/>
<keyword evidence="12" id="KW-0460">Magnesium</keyword>
<dbReference type="Proteomes" id="UP000509383">
    <property type="component" value="Chromosome"/>
</dbReference>
<keyword evidence="5 10" id="KW-0547">Nucleotide-binding</keyword>
<feature type="binding site" evidence="12">
    <location>
        <position position="203"/>
    </location>
    <ligand>
        <name>Mg(2+)</name>
        <dbReference type="ChEBI" id="CHEBI:18420"/>
    </ligand>
</feature>
<dbReference type="EMBL" id="AP023189">
    <property type="protein sequence ID" value="BCG25139.1"/>
    <property type="molecule type" value="Genomic_DNA"/>
</dbReference>
<evidence type="ECO:0000313" key="16">
    <source>
        <dbReference type="Proteomes" id="UP000509383"/>
    </source>
</evidence>